<name>A0A9W6XLQ3_9STRA</name>
<keyword evidence="1" id="KW-0472">Membrane</keyword>
<sequence>MQYPWMSTLVRDLLGFRARSEDAIGATHLEAVAQLQDDDESAVAMPIDEGQKADVIVEEIVLLRLLYILLAVALGQLDGRSIRGPIQEKVVVRTDFFAMLKAHRSRTAYKKTLRCSPDSFDALVRLLEPFGIDGDGIGGAAGQLGMSRTVAGVYIKRLEDLLYDMMPDVIYFPAPSAVDEWDDLVEGFVHRGSDFLMLHVFLMALLFTRVAPGITWSVMLVLGSDRRILTVYAAYRASTTKVGILPIIIWLLLTSAVNFATLGFSPVATPINPCGTNRKCSGPARGTCVLLESTG</sequence>
<keyword evidence="1" id="KW-0812">Transmembrane</keyword>
<dbReference type="EMBL" id="BSXT01001299">
    <property type="protein sequence ID" value="GMF41031.1"/>
    <property type="molecule type" value="Genomic_DNA"/>
</dbReference>
<keyword evidence="1" id="KW-1133">Transmembrane helix</keyword>
<feature type="transmembrane region" description="Helical" evidence="1">
    <location>
        <begin position="242"/>
        <end position="264"/>
    </location>
</feature>
<protein>
    <submittedName>
        <fullName evidence="2">Unnamed protein product</fullName>
    </submittedName>
</protein>
<evidence type="ECO:0000256" key="1">
    <source>
        <dbReference type="SAM" id="Phobius"/>
    </source>
</evidence>
<reference evidence="2" key="1">
    <citation type="submission" date="2023-04" db="EMBL/GenBank/DDBJ databases">
        <title>Phytophthora fragariaefolia NBRC 109709.</title>
        <authorList>
            <person name="Ichikawa N."/>
            <person name="Sato H."/>
            <person name="Tonouchi N."/>
        </authorList>
    </citation>
    <scope>NUCLEOTIDE SEQUENCE</scope>
    <source>
        <strain evidence="2">NBRC 109709</strain>
    </source>
</reference>
<feature type="transmembrane region" description="Helical" evidence="1">
    <location>
        <begin position="196"/>
        <end position="222"/>
    </location>
</feature>
<proteinExistence type="predicted"/>
<evidence type="ECO:0000313" key="3">
    <source>
        <dbReference type="Proteomes" id="UP001165121"/>
    </source>
</evidence>
<organism evidence="2 3">
    <name type="scientific">Phytophthora fragariaefolia</name>
    <dbReference type="NCBI Taxonomy" id="1490495"/>
    <lineage>
        <taxon>Eukaryota</taxon>
        <taxon>Sar</taxon>
        <taxon>Stramenopiles</taxon>
        <taxon>Oomycota</taxon>
        <taxon>Peronosporomycetes</taxon>
        <taxon>Peronosporales</taxon>
        <taxon>Peronosporaceae</taxon>
        <taxon>Phytophthora</taxon>
    </lineage>
</organism>
<comment type="caution">
    <text evidence="2">The sequence shown here is derived from an EMBL/GenBank/DDBJ whole genome shotgun (WGS) entry which is preliminary data.</text>
</comment>
<gene>
    <name evidence="2" type="ORF">Pfra01_001281300</name>
</gene>
<dbReference type="AlphaFoldDB" id="A0A9W6XLQ3"/>
<dbReference type="Proteomes" id="UP001165121">
    <property type="component" value="Unassembled WGS sequence"/>
</dbReference>
<accession>A0A9W6XLQ3</accession>
<keyword evidence="3" id="KW-1185">Reference proteome</keyword>
<evidence type="ECO:0000313" key="2">
    <source>
        <dbReference type="EMBL" id="GMF41031.1"/>
    </source>
</evidence>